<dbReference type="InterPro" id="IPR003594">
    <property type="entry name" value="HATPase_dom"/>
</dbReference>
<dbReference type="InterPro" id="IPR003661">
    <property type="entry name" value="HisK_dim/P_dom"/>
</dbReference>
<evidence type="ECO:0000313" key="11">
    <source>
        <dbReference type="Proteomes" id="UP000597338"/>
    </source>
</evidence>
<dbReference type="PRINTS" id="PR00344">
    <property type="entry name" value="BCTRLSENSOR"/>
</dbReference>
<dbReference type="PROSITE" id="PS50110">
    <property type="entry name" value="RESPONSE_REGULATORY"/>
    <property type="match status" value="1"/>
</dbReference>
<dbReference type="InterPro" id="IPR004358">
    <property type="entry name" value="Sig_transdc_His_kin-like_C"/>
</dbReference>
<feature type="domain" description="Histidine kinase" evidence="8">
    <location>
        <begin position="351"/>
        <end position="569"/>
    </location>
</feature>
<feature type="domain" description="Response regulatory" evidence="9">
    <location>
        <begin position="590"/>
        <end position="707"/>
    </location>
</feature>
<evidence type="ECO:0000256" key="6">
    <source>
        <dbReference type="PROSITE-ProRule" id="PRU00169"/>
    </source>
</evidence>
<dbReference type="PANTHER" id="PTHR43047">
    <property type="entry name" value="TWO-COMPONENT HISTIDINE PROTEIN KINASE"/>
    <property type="match status" value="1"/>
</dbReference>
<dbReference type="Gene3D" id="3.30.565.10">
    <property type="entry name" value="Histidine kinase-like ATPase, C-terminal domain"/>
    <property type="match status" value="1"/>
</dbReference>
<keyword evidence="11" id="KW-1185">Reference proteome</keyword>
<dbReference type="EC" id="2.7.13.3" evidence="2"/>
<keyword evidence="5" id="KW-0418">Kinase</keyword>
<keyword evidence="7" id="KW-0812">Transmembrane</keyword>
<protein>
    <recommendedName>
        <fullName evidence="2">histidine kinase</fullName>
        <ecNumber evidence="2">2.7.13.3</ecNumber>
    </recommendedName>
</protein>
<name>A0ABQ1MSM2_9SPHI</name>
<dbReference type="RefSeq" id="WP_188753543.1">
    <property type="nucleotide sequence ID" value="NZ_BMIK01000024.1"/>
</dbReference>
<dbReference type="InterPro" id="IPR011006">
    <property type="entry name" value="CheY-like_superfamily"/>
</dbReference>
<evidence type="ECO:0000256" key="5">
    <source>
        <dbReference type="ARBA" id="ARBA00022777"/>
    </source>
</evidence>
<keyword evidence="3 6" id="KW-0597">Phosphoprotein</keyword>
<proteinExistence type="predicted"/>
<dbReference type="SUPFAM" id="SSF55874">
    <property type="entry name" value="ATPase domain of HSP90 chaperone/DNA topoisomerase II/histidine kinase"/>
    <property type="match status" value="1"/>
</dbReference>
<dbReference type="SMART" id="SM00388">
    <property type="entry name" value="HisKA"/>
    <property type="match status" value="1"/>
</dbReference>
<comment type="caution">
    <text evidence="10">The sequence shown here is derived from an EMBL/GenBank/DDBJ whole genome shotgun (WGS) entry which is preliminary data.</text>
</comment>
<feature type="transmembrane region" description="Helical" evidence="7">
    <location>
        <begin position="303"/>
        <end position="322"/>
    </location>
</feature>
<dbReference type="Pfam" id="PF00512">
    <property type="entry name" value="HisKA"/>
    <property type="match status" value="1"/>
</dbReference>
<dbReference type="SMART" id="SM00387">
    <property type="entry name" value="HATPase_c"/>
    <property type="match status" value="1"/>
</dbReference>
<dbReference type="Pfam" id="PF02518">
    <property type="entry name" value="HATPase_c"/>
    <property type="match status" value="1"/>
</dbReference>
<dbReference type="SUPFAM" id="SSF47384">
    <property type="entry name" value="Homodimeric domain of signal transducing histidine kinase"/>
    <property type="match status" value="1"/>
</dbReference>
<dbReference type="Gene3D" id="3.40.50.2300">
    <property type="match status" value="1"/>
</dbReference>
<evidence type="ECO:0000259" key="9">
    <source>
        <dbReference type="PROSITE" id="PS50110"/>
    </source>
</evidence>
<evidence type="ECO:0000256" key="7">
    <source>
        <dbReference type="SAM" id="Phobius"/>
    </source>
</evidence>
<dbReference type="SUPFAM" id="SSF52172">
    <property type="entry name" value="CheY-like"/>
    <property type="match status" value="1"/>
</dbReference>
<keyword evidence="7" id="KW-1133">Transmembrane helix</keyword>
<sequence>MKKNTKKTPKIRIILLCGFVISFLFIGTVFVYQYGQYRALEKRLSDAYKIQQVGSEGLNYLFSTYSEAENTFRLYTLEFSDSSYHAYLNKLNLLKSFVDSLQSFPFARNPLNNPALKVADQQKIALEFASLKKRLDHLVLHTSDSLSLLTHAISLRPIPKREIESVVDHVLTDTTRKVSVDTIVRKRPNLFKRIFNSKDDTIVLTREHNEFDVERVTVLKKNLSSAQHEIEQSYVNTIDELRSTFLKLQGKERQLVTTNFDLLNELKESMEIIKTLDVYALRQAEENNFSLYRKNVDLFGKQLIFALILMLAMIIALVYYQLYSTSYERRLRVEKDYAAKLAEEKTSVLANISHEIRTPLNSLLGVVDLLKNRAKSDTIDGKLIDSAYYSINIISNNITDILSLSKLEASNKGNIVLEYFSPNRIFQELITLHENQAELKGLQLATEINVDPTLSILSNEFRVKQVASNFLSNAIKYTQKGKITFRASLSVTSNGQRLHLEVEDTGIGISEQDRRQVFRKYFTTNPNAGGIGLGLYITKIMVEELGGNIGVKSKSTPGSIFFAEIPYSDSRMEAHAQRKATLPDLPPGLRLLVVDDNPINILLMKQFFKGVGNVHTVNNGEDALTLMNDQPFDLVITDIHMPGMSGIELLEKIRSDKRFNTMKVLAISADMSTLKYAEETQAEAFFDGFIEKPFTESEIVKTILKALS</sequence>
<gene>
    <name evidence="10" type="ORF">GCM10011386_43110</name>
</gene>
<dbReference type="PROSITE" id="PS50109">
    <property type="entry name" value="HIS_KIN"/>
    <property type="match status" value="1"/>
</dbReference>
<keyword evidence="7" id="KW-0472">Membrane</keyword>
<dbReference type="Gene3D" id="1.10.287.130">
    <property type="match status" value="1"/>
</dbReference>
<dbReference type="PANTHER" id="PTHR43047:SF72">
    <property type="entry name" value="OSMOSENSING HISTIDINE PROTEIN KINASE SLN1"/>
    <property type="match status" value="1"/>
</dbReference>
<dbReference type="InterPro" id="IPR036890">
    <property type="entry name" value="HATPase_C_sf"/>
</dbReference>
<dbReference type="InterPro" id="IPR036097">
    <property type="entry name" value="HisK_dim/P_sf"/>
</dbReference>
<evidence type="ECO:0000313" key="10">
    <source>
        <dbReference type="EMBL" id="GGC46216.1"/>
    </source>
</evidence>
<accession>A0ABQ1MSM2</accession>
<evidence type="ECO:0000256" key="2">
    <source>
        <dbReference type="ARBA" id="ARBA00012438"/>
    </source>
</evidence>
<dbReference type="InterPro" id="IPR001789">
    <property type="entry name" value="Sig_transdc_resp-reg_receiver"/>
</dbReference>
<feature type="modified residue" description="4-aspartylphosphate" evidence="6">
    <location>
        <position position="638"/>
    </location>
</feature>
<evidence type="ECO:0000259" key="8">
    <source>
        <dbReference type="PROSITE" id="PS50109"/>
    </source>
</evidence>
<evidence type="ECO:0000256" key="4">
    <source>
        <dbReference type="ARBA" id="ARBA00022679"/>
    </source>
</evidence>
<keyword evidence="4" id="KW-0808">Transferase</keyword>
<feature type="transmembrane region" description="Helical" evidence="7">
    <location>
        <begin position="12"/>
        <end position="35"/>
    </location>
</feature>
<comment type="catalytic activity">
    <reaction evidence="1">
        <text>ATP + protein L-histidine = ADP + protein N-phospho-L-histidine.</text>
        <dbReference type="EC" id="2.7.13.3"/>
    </reaction>
</comment>
<dbReference type="Pfam" id="PF00072">
    <property type="entry name" value="Response_reg"/>
    <property type="match status" value="1"/>
</dbReference>
<dbReference type="CDD" id="cd00082">
    <property type="entry name" value="HisKA"/>
    <property type="match status" value="1"/>
</dbReference>
<reference evidence="11" key="1">
    <citation type="journal article" date="2019" name="Int. J. Syst. Evol. Microbiol.">
        <title>The Global Catalogue of Microorganisms (GCM) 10K type strain sequencing project: providing services to taxonomists for standard genome sequencing and annotation.</title>
        <authorList>
            <consortium name="The Broad Institute Genomics Platform"/>
            <consortium name="The Broad Institute Genome Sequencing Center for Infectious Disease"/>
            <person name="Wu L."/>
            <person name="Ma J."/>
        </authorList>
    </citation>
    <scope>NUCLEOTIDE SEQUENCE [LARGE SCALE GENOMIC DNA]</scope>
    <source>
        <strain evidence="11">CGMCC 1.15342</strain>
    </source>
</reference>
<dbReference type="InterPro" id="IPR005467">
    <property type="entry name" value="His_kinase_dom"/>
</dbReference>
<dbReference type="SMART" id="SM00448">
    <property type="entry name" value="REC"/>
    <property type="match status" value="1"/>
</dbReference>
<dbReference type="Proteomes" id="UP000597338">
    <property type="component" value="Unassembled WGS sequence"/>
</dbReference>
<organism evidence="10 11">
    <name type="scientific">Parapedobacter defluvii</name>
    <dbReference type="NCBI Taxonomy" id="2045106"/>
    <lineage>
        <taxon>Bacteria</taxon>
        <taxon>Pseudomonadati</taxon>
        <taxon>Bacteroidota</taxon>
        <taxon>Sphingobacteriia</taxon>
        <taxon>Sphingobacteriales</taxon>
        <taxon>Sphingobacteriaceae</taxon>
        <taxon>Parapedobacter</taxon>
    </lineage>
</organism>
<dbReference type="EMBL" id="BMIK01000024">
    <property type="protein sequence ID" value="GGC46216.1"/>
    <property type="molecule type" value="Genomic_DNA"/>
</dbReference>
<dbReference type="CDD" id="cd17546">
    <property type="entry name" value="REC_hyHK_CKI1_RcsC-like"/>
    <property type="match status" value="1"/>
</dbReference>
<evidence type="ECO:0000256" key="1">
    <source>
        <dbReference type="ARBA" id="ARBA00000085"/>
    </source>
</evidence>
<evidence type="ECO:0000256" key="3">
    <source>
        <dbReference type="ARBA" id="ARBA00022553"/>
    </source>
</evidence>